<proteinExistence type="inferred from homology"/>
<accession>A0A3Q9UN20</accession>
<dbReference type="PANTHER" id="PTHR18964">
    <property type="entry name" value="ROK (REPRESSOR, ORF, KINASE) FAMILY"/>
    <property type="match status" value="1"/>
</dbReference>
<dbReference type="EMBL" id="CP025570">
    <property type="protein sequence ID" value="AZZ38943.1"/>
    <property type="molecule type" value="Genomic_DNA"/>
</dbReference>
<dbReference type="SUPFAM" id="SSF46785">
    <property type="entry name" value="Winged helix' DNA-binding domain"/>
    <property type="match status" value="1"/>
</dbReference>
<dbReference type="InterPro" id="IPR043129">
    <property type="entry name" value="ATPase_NBD"/>
</dbReference>
<dbReference type="Gene3D" id="1.10.10.10">
    <property type="entry name" value="Winged helix-like DNA-binding domain superfamily/Winged helix DNA-binding domain"/>
    <property type="match status" value="1"/>
</dbReference>
<evidence type="ECO:0000313" key="2">
    <source>
        <dbReference type="EMBL" id="AZZ38943.1"/>
    </source>
</evidence>
<name>A0A3Q9UN20_9ACTN</name>
<gene>
    <name evidence="2" type="ORF">C0Z10_03335</name>
</gene>
<comment type="similarity">
    <text evidence="1">Belongs to the ROK (NagC/XylR) family.</text>
</comment>
<evidence type="ECO:0000256" key="1">
    <source>
        <dbReference type="ARBA" id="ARBA00006479"/>
    </source>
</evidence>
<dbReference type="InterPro" id="IPR000600">
    <property type="entry name" value="ROK"/>
</dbReference>
<sequence length="382" mass="40323">MFIDPRSPDSPWHRVLGTQGDVARRVLDVLLTDGPTARTRLADRLGVTTGSVTKAVRTLTTEGLAEIGPAAVSGTVGRPLQPVSARADELNVIGCKVVPGRVLGCRANLMGDVLARAETPIPATTAQWITTGCLEMARRLDADRPVVGLGLGVGGTIARDRRTLVRAPVLEATPGQDLVADIERELGIPVHVENDLRSLVEMERRIGIGRHVGSFIMVTLGEGLGACIVDHGHAVTGATGEAGLSQWMTTLDEEGRPQPGGRLLNTPAILDQCAARDLPADLDPLIRAAESGDPRALQVADWVVDRLVPLLASLVSFTDPQLILLGGELSPLLTPVADGLAARLAGLVGPLQRTIPIHIADWELGDWARGAAVIAVEELLRV</sequence>
<protein>
    <submittedName>
        <fullName evidence="2">ROK family transcriptional regulator</fullName>
    </submittedName>
</protein>
<evidence type="ECO:0000313" key="3">
    <source>
        <dbReference type="Proteomes" id="UP000285875"/>
    </source>
</evidence>
<dbReference type="Gene3D" id="3.30.420.40">
    <property type="match status" value="2"/>
</dbReference>
<dbReference type="PANTHER" id="PTHR18964:SF149">
    <property type="entry name" value="BIFUNCTIONAL UDP-N-ACETYLGLUCOSAMINE 2-EPIMERASE_N-ACETYLMANNOSAMINE KINASE"/>
    <property type="match status" value="1"/>
</dbReference>
<dbReference type="RefSeq" id="WP_097798452.1">
    <property type="nucleotide sequence ID" value="NZ_CP025570.1"/>
</dbReference>
<dbReference type="AlphaFoldDB" id="A0A3Q9UN20"/>
<reference evidence="3" key="1">
    <citation type="submission" date="2017-12" db="EMBL/GenBank/DDBJ databases">
        <title>Whole genome sequencing of Acidipropionibacterium jensenii strains JS279 and JS280.</title>
        <authorList>
            <person name="Deptula P."/>
            <person name="Laine P."/>
            <person name="Smolander O.-P."/>
            <person name="Paulin L."/>
            <person name="Auvinen P."/>
            <person name="Varmanen P."/>
        </authorList>
    </citation>
    <scope>NUCLEOTIDE SEQUENCE [LARGE SCALE GENOMIC DNA]</scope>
    <source>
        <strain evidence="3">JS280</strain>
    </source>
</reference>
<dbReference type="InterPro" id="IPR036390">
    <property type="entry name" value="WH_DNA-bd_sf"/>
</dbReference>
<dbReference type="Proteomes" id="UP000285875">
    <property type="component" value="Chromosome"/>
</dbReference>
<dbReference type="Pfam" id="PF00480">
    <property type="entry name" value="ROK"/>
    <property type="match status" value="1"/>
</dbReference>
<organism evidence="2 3">
    <name type="scientific">Acidipropionibacterium jensenii</name>
    <dbReference type="NCBI Taxonomy" id="1749"/>
    <lineage>
        <taxon>Bacteria</taxon>
        <taxon>Bacillati</taxon>
        <taxon>Actinomycetota</taxon>
        <taxon>Actinomycetes</taxon>
        <taxon>Propionibacteriales</taxon>
        <taxon>Propionibacteriaceae</taxon>
        <taxon>Acidipropionibacterium</taxon>
    </lineage>
</organism>
<dbReference type="SUPFAM" id="SSF53067">
    <property type="entry name" value="Actin-like ATPase domain"/>
    <property type="match status" value="1"/>
</dbReference>
<dbReference type="KEGG" id="aji:C0Z10_03335"/>
<dbReference type="InterPro" id="IPR036388">
    <property type="entry name" value="WH-like_DNA-bd_sf"/>
</dbReference>